<reference evidence="2 3" key="1">
    <citation type="journal article" date="2021" name="Elife">
        <title>Chloroplast acquisition without the gene transfer in kleptoplastic sea slugs, Plakobranchus ocellatus.</title>
        <authorList>
            <person name="Maeda T."/>
            <person name="Takahashi S."/>
            <person name="Yoshida T."/>
            <person name="Shimamura S."/>
            <person name="Takaki Y."/>
            <person name="Nagai Y."/>
            <person name="Toyoda A."/>
            <person name="Suzuki Y."/>
            <person name="Arimoto A."/>
            <person name="Ishii H."/>
            <person name="Satoh N."/>
            <person name="Nishiyama T."/>
            <person name="Hasebe M."/>
            <person name="Maruyama T."/>
            <person name="Minagawa J."/>
            <person name="Obokata J."/>
            <person name="Shigenobu S."/>
        </authorList>
    </citation>
    <scope>NUCLEOTIDE SEQUENCE [LARGE SCALE GENOMIC DNA]</scope>
</reference>
<dbReference type="AlphaFoldDB" id="A0AAV4A5L2"/>
<keyword evidence="1" id="KW-0812">Transmembrane</keyword>
<feature type="transmembrane region" description="Helical" evidence="1">
    <location>
        <begin position="5"/>
        <end position="22"/>
    </location>
</feature>
<gene>
    <name evidence="2" type="ORF">PoB_002803400</name>
</gene>
<proteinExistence type="predicted"/>
<dbReference type="EMBL" id="BLXT01003342">
    <property type="protein sequence ID" value="GFO01529.1"/>
    <property type="molecule type" value="Genomic_DNA"/>
</dbReference>
<accession>A0AAV4A5L2</accession>
<dbReference type="InterPro" id="IPR029058">
    <property type="entry name" value="AB_hydrolase_fold"/>
</dbReference>
<dbReference type="Gene3D" id="3.40.50.1820">
    <property type="entry name" value="alpha/beta hydrolase"/>
    <property type="match status" value="1"/>
</dbReference>
<protein>
    <submittedName>
        <fullName evidence="2">Arylacetamide deacetylase</fullName>
    </submittedName>
</protein>
<keyword evidence="1" id="KW-0472">Membrane</keyword>
<evidence type="ECO:0000313" key="3">
    <source>
        <dbReference type="Proteomes" id="UP000735302"/>
    </source>
</evidence>
<evidence type="ECO:0000256" key="1">
    <source>
        <dbReference type="SAM" id="Phobius"/>
    </source>
</evidence>
<keyword evidence="3" id="KW-1185">Reference proteome</keyword>
<comment type="caution">
    <text evidence="2">The sequence shown here is derived from an EMBL/GenBank/DDBJ whole genome shotgun (WGS) entry which is preliminary data.</text>
</comment>
<evidence type="ECO:0000313" key="2">
    <source>
        <dbReference type="EMBL" id="GFO01529.1"/>
    </source>
</evidence>
<feature type="transmembrane region" description="Helical" evidence="1">
    <location>
        <begin position="116"/>
        <end position="137"/>
    </location>
</feature>
<name>A0AAV4A5L2_9GAST</name>
<dbReference type="SUPFAM" id="SSF53474">
    <property type="entry name" value="alpha/beta-Hydrolases"/>
    <property type="match status" value="1"/>
</dbReference>
<organism evidence="2 3">
    <name type="scientific">Plakobranchus ocellatus</name>
    <dbReference type="NCBI Taxonomy" id="259542"/>
    <lineage>
        <taxon>Eukaryota</taxon>
        <taxon>Metazoa</taxon>
        <taxon>Spiralia</taxon>
        <taxon>Lophotrochozoa</taxon>
        <taxon>Mollusca</taxon>
        <taxon>Gastropoda</taxon>
        <taxon>Heterobranchia</taxon>
        <taxon>Euthyneura</taxon>
        <taxon>Panpulmonata</taxon>
        <taxon>Sacoglossa</taxon>
        <taxon>Placobranchoidea</taxon>
        <taxon>Plakobranchidae</taxon>
        <taxon>Plakobranchus</taxon>
    </lineage>
</organism>
<keyword evidence="1" id="KW-1133">Transmembrane helix</keyword>
<dbReference type="Proteomes" id="UP000735302">
    <property type="component" value="Unassembled WGS sequence"/>
</dbReference>
<sequence length="144" mass="15979">MILRAVALTTAVFVALFAYVFYTPLPAGLEDRYRAMLVIGMAKMLALKPFELTEWLGYGSAFDNIEMLQREVDPSVPPMTASFGDLDVSRDKIAGIDVIIYRPKDVSPGELLPGLVYFHGGGWVTGDIGILLLTWFWSMSPLLF</sequence>